<feature type="non-terminal residue" evidence="1">
    <location>
        <position position="126"/>
    </location>
</feature>
<evidence type="ECO:0000313" key="2">
    <source>
        <dbReference type="Proteomes" id="UP000225740"/>
    </source>
</evidence>
<comment type="caution">
    <text evidence="1">The sequence shown here is derived from an EMBL/GenBank/DDBJ whole genome shotgun (WGS) entry which is preliminary data.</text>
</comment>
<dbReference type="AlphaFoldDB" id="A0A2G1VXV9"/>
<reference evidence="1 2" key="1">
    <citation type="submission" date="2017-06" db="EMBL/GenBank/DDBJ databases">
        <title>Description of Rhodopirellula bahusiensis sp. nov.</title>
        <authorList>
            <person name="Kizina J."/>
            <person name="Harder J."/>
        </authorList>
    </citation>
    <scope>NUCLEOTIDE SEQUENCE [LARGE SCALE GENOMIC DNA]</scope>
    <source>
        <strain evidence="1 2">SWK21</strain>
    </source>
</reference>
<gene>
    <name evidence="1" type="ORF">CEE69_30885</name>
</gene>
<dbReference type="Proteomes" id="UP000225740">
    <property type="component" value="Unassembled WGS sequence"/>
</dbReference>
<organism evidence="1 2">
    <name type="scientific">Rhodopirellula bahusiensis</name>
    <dbReference type="NCBI Taxonomy" id="2014065"/>
    <lineage>
        <taxon>Bacteria</taxon>
        <taxon>Pseudomonadati</taxon>
        <taxon>Planctomycetota</taxon>
        <taxon>Planctomycetia</taxon>
        <taxon>Pirellulales</taxon>
        <taxon>Pirellulaceae</taxon>
        <taxon>Rhodopirellula</taxon>
    </lineage>
</organism>
<evidence type="ECO:0000313" key="1">
    <source>
        <dbReference type="EMBL" id="PHQ31460.1"/>
    </source>
</evidence>
<sequence length="126" mass="13951">MEQGQFGQPQSCSKDEISRRVGGCYLIEEEHLRQYDPRGRLRPSVDKEEAMGLFMAVPFDLEPELLDDLRVGPTQGPESASAPAKAIELSGESPDWGIRYRPVADGNCVFNRKGGEQPKANEQSVT</sequence>
<accession>A0A2G1VXV9</accession>
<dbReference type="EMBL" id="NIZW01000049">
    <property type="protein sequence ID" value="PHQ31460.1"/>
    <property type="molecule type" value="Genomic_DNA"/>
</dbReference>
<proteinExistence type="predicted"/>
<name>A0A2G1VXV9_9BACT</name>
<keyword evidence="2" id="KW-1185">Reference proteome</keyword>
<protein>
    <submittedName>
        <fullName evidence="1">Uncharacterized protein</fullName>
    </submittedName>
</protein>